<dbReference type="GO" id="GO:0003677">
    <property type="term" value="F:DNA binding"/>
    <property type="evidence" value="ECO:0007669"/>
    <property type="project" value="UniProtKB-KW"/>
</dbReference>
<dbReference type="SUPFAM" id="SSF47979">
    <property type="entry name" value="Iron-dependent repressor protein, dimerization domain"/>
    <property type="match status" value="1"/>
</dbReference>
<dbReference type="InterPro" id="IPR036388">
    <property type="entry name" value="WH-like_DNA-bd_sf"/>
</dbReference>
<dbReference type="InterPro" id="IPR036390">
    <property type="entry name" value="WH_DNA-bd_sf"/>
</dbReference>
<dbReference type="InterPro" id="IPR036421">
    <property type="entry name" value="Fe_dep_repressor_sf"/>
</dbReference>
<evidence type="ECO:0000256" key="3">
    <source>
        <dbReference type="ARBA" id="ARBA00023125"/>
    </source>
</evidence>
<dbReference type="Gene3D" id="1.10.60.10">
    <property type="entry name" value="Iron dependent repressor, metal binding and dimerisation domain"/>
    <property type="match status" value="1"/>
</dbReference>
<dbReference type="InterPro" id="IPR001367">
    <property type="entry name" value="Fe_dep_repressor"/>
</dbReference>
<evidence type="ECO:0000259" key="5">
    <source>
        <dbReference type="PROSITE" id="PS50944"/>
    </source>
</evidence>
<dbReference type="GO" id="GO:0046983">
    <property type="term" value="F:protein dimerization activity"/>
    <property type="evidence" value="ECO:0007669"/>
    <property type="project" value="InterPro"/>
</dbReference>
<dbReference type="SMART" id="SM00529">
    <property type="entry name" value="HTH_DTXR"/>
    <property type="match status" value="1"/>
</dbReference>
<dbReference type="Pfam" id="PF02742">
    <property type="entry name" value="Fe_dep_repr_C"/>
    <property type="match status" value="1"/>
</dbReference>
<dbReference type="GO" id="GO:0003700">
    <property type="term" value="F:DNA-binding transcription factor activity"/>
    <property type="evidence" value="ECO:0007669"/>
    <property type="project" value="InterPro"/>
</dbReference>
<dbReference type="Gene3D" id="1.10.10.10">
    <property type="entry name" value="Winged helix-like DNA-binding domain superfamily/Winged helix DNA-binding domain"/>
    <property type="match status" value="1"/>
</dbReference>
<dbReference type="InterPro" id="IPR050536">
    <property type="entry name" value="DtxR_MntR_Metal-Reg"/>
</dbReference>
<reference evidence="6" key="1">
    <citation type="submission" date="2019-11" db="EMBL/GenBank/DDBJ databases">
        <title>Microbial mats filling the niche in hypersaline microbial mats.</title>
        <authorList>
            <person name="Wong H.L."/>
            <person name="Macleod F.I."/>
            <person name="White R.A. III"/>
            <person name="Burns B.P."/>
        </authorList>
    </citation>
    <scope>NUCLEOTIDE SEQUENCE</scope>
    <source>
        <strain evidence="6">Bin_327</strain>
    </source>
</reference>
<comment type="caution">
    <text evidence="6">The sequence shown here is derived from an EMBL/GenBank/DDBJ whole genome shotgun (WGS) entry which is preliminary data.</text>
</comment>
<dbReference type="InterPro" id="IPR022687">
    <property type="entry name" value="HTH_DTXR"/>
</dbReference>
<evidence type="ECO:0000256" key="4">
    <source>
        <dbReference type="ARBA" id="ARBA00023163"/>
    </source>
</evidence>
<gene>
    <name evidence="6" type="ORF">GF359_02695</name>
</gene>
<keyword evidence="3" id="KW-0238">DNA-binding</keyword>
<keyword evidence="4" id="KW-0804">Transcription</keyword>
<organism evidence="6 7">
    <name type="scientific">candidate division WOR-3 bacterium</name>
    <dbReference type="NCBI Taxonomy" id="2052148"/>
    <lineage>
        <taxon>Bacteria</taxon>
        <taxon>Bacteria division WOR-3</taxon>
    </lineage>
</organism>
<feature type="domain" description="HTH dtxR-type" evidence="5">
    <location>
        <begin position="1"/>
        <end position="65"/>
    </location>
</feature>
<proteinExistence type="inferred from homology"/>
<dbReference type="PANTHER" id="PTHR33238">
    <property type="entry name" value="IRON (METAL) DEPENDENT REPRESSOR, DTXR FAMILY"/>
    <property type="match status" value="1"/>
</dbReference>
<dbReference type="AlphaFoldDB" id="A0A9D5K883"/>
<accession>A0A9D5K883</accession>
<name>A0A9D5K883_UNCW3</name>
<evidence type="ECO:0000313" key="6">
    <source>
        <dbReference type="EMBL" id="MBD3364102.1"/>
    </source>
</evidence>
<dbReference type="GO" id="GO:0046914">
    <property type="term" value="F:transition metal ion binding"/>
    <property type="evidence" value="ECO:0007669"/>
    <property type="project" value="InterPro"/>
</dbReference>
<dbReference type="SUPFAM" id="SSF46785">
    <property type="entry name" value="Winged helix' DNA-binding domain"/>
    <property type="match status" value="1"/>
</dbReference>
<dbReference type="PANTHER" id="PTHR33238:SF7">
    <property type="entry name" value="IRON-DEPENDENT TRANSCRIPTIONAL REGULATOR"/>
    <property type="match status" value="1"/>
</dbReference>
<dbReference type="PROSITE" id="PS50944">
    <property type="entry name" value="HTH_DTXR"/>
    <property type="match status" value="1"/>
</dbReference>
<comment type="similarity">
    <text evidence="1">Belongs to the DtxR/MntR family.</text>
</comment>
<evidence type="ECO:0000256" key="1">
    <source>
        <dbReference type="ARBA" id="ARBA00007871"/>
    </source>
</evidence>
<protein>
    <recommendedName>
        <fullName evidence="5">HTH dtxR-type domain-containing protein</fullName>
    </recommendedName>
</protein>
<evidence type="ECO:0000313" key="7">
    <source>
        <dbReference type="Proteomes" id="UP000630660"/>
    </source>
</evidence>
<sequence length="144" mass="16665">MHALTEGLEDYLEAILVCESEHRFVRTKHIAEKMNVSSPSAHAAVKELAKMGLVEHESYGYIELTSEGRNQAEKVYSKHKVLFRFFRDFLGLPDDTSEANACGIEHHFDDLTTKRFRRVFEFLLSKIAEDKDFEEELKKALKND</sequence>
<dbReference type="Proteomes" id="UP000630660">
    <property type="component" value="Unassembled WGS sequence"/>
</dbReference>
<keyword evidence="2" id="KW-0805">Transcription regulation</keyword>
<dbReference type="EMBL" id="WJKJ01000083">
    <property type="protein sequence ID" value="MBD3364102.1"/>
    <property type="molecule type" value="Genomic_DNA"/>
</dbReference>
<evidence type="ECO:0000256" key="2">
    <source>
        <dbReference type="ARBA" id="ARBA00023015"/>
    </source>
</evidence>
<dbReference type="Pfam" id="PF01325">
    <property type="entry name" value="Fe_dep_repress"/>
    <property type="match status" value="1"/>
</dbReference>
<dbReference type="InterPro" id="IPR022689">
    <property type="entry name" value="Iron_dep_repressor"/>
</dbReference>